<reference evidence="6" key="2">
    <citation type="submission" date="2025-09" db="UniProtKB">
        <authorList>
            <consortium name="Ensembl"/>
        </authorList>
    </citation>
    <scope>IDENTIFICATION</scope>
</reference>
<evidence type="ECO:0000313" key="7">
    <source>
        <dbReference type="Proteomes" id="UP000694569"/>
    </source>
</evidence>
<dbReference type="FunFam" id="1.20.1290.10:FF:000001">
    <property type="entry name" value="Sestrin 1"/>
    <property type="match status" value="1"/>
</dbReference>
<comment type="subcellular location">
    <subcellularLocation>
        <location evidence="1">Cytoplasm</location>
    </subcellularLocation>
</comment>
<dbReference type="GO" id="GO:1904262">
    <property type="term" value="P:negative regulation of TORC1 signaling"/>
    <property type="evidence" value="ECO:0007669"/>
    <property type="project" value="TreeGrafter"/>
</dbReference>
<dbReference type="GO" id="GO:1901031">
    <property type="term" value="P:regulation of response to reactive oxygen species"/>
    <property type="evidence" value="ECO:0007669"/>
    <property type="project" value="InterPro"/>
</dbReference>
<evidence type="ECO:0000256" key="1">
    <source>
        <dbReference type="ARBA" id="ARBA00004496"/>
    </source>
</evidence>
<dbReference type="OrthoDB" id="337464at2759"/>
<keyword evidence="7" id="KW-1185">Reference proteome</keyword>
<dbReference type="GO" id="GO:0005634">
    <property type="term" value="C:nucleus"/>
    <property type="evidence" value="ECO:0007669"/>
    <property type="project" value="InterPro"/>
</dbReference>
<dbReference type="GeneTree" id="ENSGT00950000183168"/>
<dbReference type="GO" id="GO:0071233">
    <property type="term" value="P:cellular response to L-leucine"/>
    <property type="evidence" value="ECO:0007669"/>
    <property type="project" value="TreeGrafter"/>
</dbReference>
<dbReference type="PANTHER" id="PTHR12474">
    <property type="entry name" value="P53 REGULATED PA26 NUCLEAR PROTEIN SESTRIN"/>
    <property type="match status" value="1"/>
</dbReference>
<comment type="catalytic activity">
    <reaction evidence="5">
        <text>a hydroperoxide + L-cysteinyl-[protein] = S-hydroxy-L-cysteinyl-[protein] + an alcohol</text>
        <dbReference type="Rhea" id="RHEA:67124"/>
        <dbReference type="Rhea" id="RHEA-COMP:10131"/>
        <dbReference type="Rhea" id="RHEA-COMP:17193"/>
        <dbReference type="ChEBI" id="CHEBI:29950"/>
        <dbReference type="ChEBI" id="CHEBI:30879"/>
        <dbReference type="ChEBI" id="CHEBI:35924"/>
        <dbReference type="ChEBI" id="CHEBI:61973"/>
    </reaction>
    <physiologicalReaction direction="left-to-right" evidence="5">
        <dbReference type="Rhea" id="RHEA:67125"/>
    </physiologicalReaction>
</comment>
<dbReference type="Proteomes" id="UP000694569">
    <property type="component" value="Unplaced"/>
</dbReference>
<dbReference type="Gene3D" id="1.20.1290.10">
    <property type="entry name" value="AhpD-like"/>
    <property type="match status" value="1"/>
</dbReference>
<evidence type="ECO:0000256" key="2">
    <source>
        <dbReference type="ARBA" id="ARBA00008350"/>
    </source>
</evidence>
<keyword evidence="3" id="KW-0963">Cytoplasm</keyword>
<accession>A0A8C5LTC8</accession>
<protein>
    <recommendedName>
        <fullName evidence="8">Sestrin 2</fullName>
    </recommendedName>
</protein>
<dbReference type="Ensembl" id="ENSLLET00000002377.1">
    <property type="protein sequence ID" value="ENSLLEP00000002279.1"/>
    <property type="gene ID" value="ENSLLEG00000001475.1"/>
</dbReference>
<dbReference type="GO" id="GO:1990253">
    <property type="term" value="P:cellular response to leucine starvation"/>
    <property type="evidence" value="ECO:0007669"/>
    <property type="project" value="TreeGrafter"/>
</dbReference>
<evidence type="ECO:0000256" key="3">
    <source>
        <dbReference type="ARBA" id="ARBA00022490"/>
    </source>
</evidence>
<name>A0A8C5LTC8_9ANUR</name>
<reference evidence="6" key="1">
    <citation type="submission" date="2025-08" db="UniProtKB">
        <authorList>
            <consortium name="Ensembl"/>
        </authorList>
    </citation>
    <scope>IDENTIFICATION</scope>
</reference>
<evidence type="ECO:0000256" key="5">
    <source>
        <dbReference type="ARBA" id="ARBA00049242"/>
    </source>
</evidence>
<sequence>MDTLCSRSPVLGADNACACLGAEGASHLDSPVCAPQHDTNTEKDQANQQEIKGPSMYIPASELTGLVQGDNLASVMSLHPEYLHIFWKTQHQLLVMDGALCFPERHYIAIMAAARHQCTYLVSLHSSCFLQVGGDPRWLEGIHHAPIKLRVLNDLNKYLAHRPWLLAKQHMGVLLKPRGGNSWSLAELTHAVVLLTQIHALCSFVMGCGIRTPEKSQLSSRPKSPRSEMMNGTHEAERVLAEIEKLNGDGEVATREEMETRFEQEKIECVRVSANGRITPCSFSPAIYRFLQHPEFAYIDFSRRGESAPPTFHAHEFTWDCHGYSLMHGLYPEMAQLLDEKFHVSYELTYHTIATHQGVDTFRLRRSIWNYIQCIYGIRYNDFDYREVNQLLERSLKVYMKTVTCHPERVTKQLYDDFWRQFKHSEKVHLNLLLLEARLQSALLYCLKAITSYMT</sequence>
<dbReference type="SUPFAM" id="SSF69118">
    <property type="entry name" value="AhpD-like"/>
    <property type="match status" value="1"/>
</dbReference>
<organism evidence="6 7">
    <name type="scientific">Leptobrachium leishanense</name>
    <name type="common">Leishan spiny toad</name>
    <dbReference type="NCBI Taxonomy" id="445787"/>
    <lineage>
        <taxon>Eukaryota</taxon>
        <taxon>Metazoa</taxon>
        <taxon>Chordata</taxon>
        <taxon>Craniata</taxon>
        <taxon>Vertebrata</taxon>
        <taxon>Euteleostomi</taxon>
        <taxon>Amphibia</taxon>
        <taxon>Batrachia</taxon>
        <taxon>Anura</taxon>
        <taxon>Pelobatoidea</taxon>
        <taxon>Megophryidae</taxon>
        <taxon>Leptobrachium</taxon>
    </lineage>
</organism>
<evidence type="ECO:0008006" key="8">
    <source>
        <dbReference type="Google" id="ProtNLM"/>
    </source>
</evidence>
<dbReference type="InterPro" id="IPR029032">
    <property type="entry name" value="AhpD-like"/>
</dbReference>
<evidence type="ECO:0000256" key="4">
    <source>
        <dbReference type="ARBA" id="ARBA00023002"/>
    </source>
</evidence>
<evidence type="ECO:0000313" key="6">
    <source>
        <dbReference type="Ensembl" id="ENSLLEP00000002279.1"/>
    </source>
</evidence>
<dbReference type="GO" id="GO:0005737">
    <property type="term" value="C:cytoplasm"/>
    <property type="evidence" value="ECO:0007669"/>
    <property type="project" value="UniProtKB-SubCell"/>
</dbReference>
<dbReference type="GO" id="GO:0016239">
    <property type="term" value="P:positive regulation of macroautophagy"/>
    <property type="evidence" value="ECO:0007669"/>
    <property type="project" value="TreeGrafter"/>
</dbReference>
<dbReference type="AlphaFoldDB" id="A0A8C5LTC8"/>
<dbReference type="GO" id="GO:0070728">
    <property type="term" value="F:L-leucine binding"/>
    <property type="evidence" value="ECO:0007669"/>
    <property type="project" value="TreeGrafter"/>
</dbReference>
<keyword evidence="4" id="KW-0560">Oxidoreductase</keyword>
<proteinExistence type="inferred from homology"/>
<comment type="similarity">
    <text evidence="2">Belongs to the sestrin family.</text>
</comment>
<dbReference type="PANTHER" id="PTHR12474:SF2">
    <property type="entry name" value="SESTRIN-2"/>
    <property type="match status" value="1"/>
</dbReference>
<dbReference type="GO" id="GO:0016684">
    <property type="term" value="F:oxidoreductase activity, acting on peroxide as acceptor"/>
    <property type="evidence" value="ECO:0007669"/>
    <property type="project" value="TreeGrafter"/>
</dbReference>
<dbReference type="Pfam" id="PF04636">
    <property type="entry name" value="PA26"/>
    <property type="match status" value="1"/>
</dbReference>
<dbReference type="InterPro" id="IPR006730">
    <property type="entry name" value="Sestrin"/>
</dbReference>